<dbReference type="AlphaFoldDB" id="A0A1D2JII8"/>
<dbReference type="Proteomes" id="UP000242814">
    <property type="component" value="Unassembled WGS sequence"/>
</dbReference>
<comment type="caution">
    <text evidence="4">The sequence shown here is derived from an EMBL/GenBank/DDBJ whole genome shotgun (WGS) entry which is preliminary data.</text>
</comment>
<protein>
    <recommendedName>
        <fullName evidence="3">CCHC-type domain-containing protein</fullName>
    </recommendedName>
</protein>
<dbReference type="GO" id="GO:0008270">
    <property type="term" value="F:zinc ion binding"/>
    <property type="evidence" value="ECO:0007669"/>
    <property type="project" value="UniProtKB-KW"/>
</dbReference>
<dbReference type="InterPro" id="IPR001878">
    <property type="entry name" value="Znf_CCHC"/>
</dbReference>
<dbReference type="GO" id="GO:0003676">
    <property type="term" value="F:nucleic acid binding"/>
    <property type="evidence" value="ECO:0007669"/>
    <property type="project" value="InterPro"/>
</dbReference>
<feature type="domain" description="CCHC-type" evidence="3">
    <location>
        <begin position="37"/>
        <end position="50"/>
    </location>
</feature>
<keyword evidence="1" id="KW-0479">Metal-binding</keyword>
<evidence type="ECO:0000313" key="5">
    <source>
        <dbReference type="Proteomes" id="UP000242814"/>
    </source>
</evidence>
<dbReference type="VEuPathDB" id="FungiDB:PABG_00556"/>
<name>A0A1D2JII8_PARBR</name>
<dbReference type="PROSITE" id="PS50158">
    <property type="entry name" value="ZF_CCHC"/>
    <property type="match status" value="1"/>
</dbReference>
<evidence type="ECO:0000259" key="3">
    <source>
        <dbReference type="PROSITE" id="PS50158"/>
    </source>
</evidence>
<keyword evidence="1" id="KW-0863">Zinc-finger</keyword>
<keyword evidence="1" id="KW-0862">Zinc</keyword>
<evidence type="ECO:0000256" key="2">
    <source>
        <dbReference type="SAM" id="MobiDB-lite"/>
    </source>
</evidence>
<dbReference type="EMBL" id="LZYO01000079">
    <property type="protein sequence ID" value="ODH38180.1"/>
    <property type="molecule type" value="Genomic_DNA"/>
</dbReference>
<evidence type="ECO:0000256" key="1">
    <source>
        <dbReference type="PROSITE-ProRule" id="PRU00047"/>
    </source>
</evidence>
<organism evidence="4 5">
    <name type="scientific">Paracoccidioides brasiliensis</name>
    <dbReference type="NCBI Taxonomy" id="121759"/>
    <lineage>
        <taxon>Eukaryota</taxon>
        <taxon>Fungi</taxon>
        <taxon>Dikarya</taxon>
        <taxon>Ascomycota</taxon>
        <taxon>Pezizomycotina</taxon>
        <taxon>Eurotiomycetes</taxon>
        <taxon>Eurotiomycetidae</taxon>
        <taxon>Onygenales</taxon>
        <taxon>Ajellomycetaceae</taxon>
        <taxon>Paracoccidioides</taxon>
    </lineage>
</organism>
<feature type="region of interest" description="Disordered" evidence="2">
    <location>
        <begin position="1"/>
        <end position="28"/>
    </location>
</feature>
<evidence type="ECO:0000313" key="4">
    <source>
        <dbReference type="EMBL" id="ODH38180.1"/>
    </source>
</evidence>
<gene>
    <name evidence="4" type="ORF">ACO22_02511</name>
</gene>
<dbReference type="VEuPathDB" id="FungiDB:PADG_11526"/>
<sequence>MNMKTPVNNAQDSLKKKKSKDKHFQPETRGSNAIKTCYHCQKVGHIHSECCLKFPGKRHASRVRIKTRIRMGLVPPQFQNIVERYSAQTDKAYSSGDTRVLDCVPATAEAAAVAAAVQKIDIPSEGESPVE</sequence>
<proteinExistence type="predicted"/>
<feature type="compositionally biased region" description="Polar residues" evidence="2">
    <location>
        <begin position="1"/>
        <end position="11"/>
    </location>
</feature>
<reference evidence="4 5" key="1">
    <citation type="submission" date="2016-06" db="EMBL/GenBank/DDBJ databases">
        <authorList>
            <person name="Kjaerup R.B."/>
            <person name="Dalgaard T.S."/>
            <person name="Juul-Madsen H.R."/>
        </authorList>
    </citation>
    <scope>NUCLEOTIDE SEQUENCE [LARGE SCALE GENOMIC DNA]</scope>
    <source>
        <strain evidence="4 5">Pb300</strain>
    </source>
</reference>
<accession>A0A1D2JII8</accession>